<dbReference type="Gene3D" id="2.60.40.10">
    <property type="entry name" value="Immunoglobulins"/>
    <property type="match status" value="1"/>
</dbReference>
<keyword evidence="6" id="KW-1015">Disulfide bond</keyword>
<dbReference type="Proteomes" id="UP001558613">
    <property type="component" value="Unassembled WGS sequence"/>
</dbReference>
<evidence type="ECO:0000256" key="6">
    <source>
        <dbReference type="ARBA" id="ARBA00023157"/>
    </source>
</evidence>
<evidence type="ECO:0000256" key="8">
    <source>
        <dbReference type="ARBA" id="ARBA00023319"/>
    </source>
</evidence>
<comment type="subcellular location">
    <subcellularLocation>
        <location evidence="1">Membrane</location>
        <topology evidence="1">Single-pass type I membrane protein</topology>
    </subcellularLocation>
</comment>
<accession>A0ABR3P007</accession>
<keyword evidence="3 10" id="KW-0732">Signal</keyword>
<evidence type="ECO:0000313" key="12">
    <source>
        <dbReference type="EMBL" id="KAL1282293.1"/>
    </source>
</evidence>
<dbReference type="InterPro" id="IPR036179">
    <property type="entry name" value="Ig-like_dom_sf"/>
</dbReference>
<feature type="signal peptide" evidence="10">
    <location>
        <begin position="1"/>
        <end position="21"/>
    </location>
</feature>
<evidence type="ECO:0000256" key="10">
    <source>
        <dbReference type="SAM" id="SignalP"/>
    </source>
</evidence>
<dbReference type="EMBL" id="JAYMGO010000001">
    <property type="protein sequence ID" value="KAL1282293.1"/>
    <property type="molecule type" value="Genomic_DNA"/>
</dbReference>
<dbReference type="SMART" id="SM00409">
    <property type="entry name" value="IG"/>
    <property type="match status" value="1"/>
</dbReference>
<keyword evidence="7" id="KW-0325">Glycoprotein</keyword>
<feature type="chain" id="PRO_5046192273" description="Immunoglobulin domain-containing protein" evidence="10">
    <location>
        <begin position="22"/>
        <end position="218"/>
    </location>
</feature>
<evidence type="ECO:0000256" key="5">
    <source>
        <dbReference type="ARBA" id="ARBA00023136"/>
    </source>
</evidence>
<keyword evidence="4 9" id="KW-1133">Transmembrane helix</keyword>
<sequence>MEIFWTSVTFLSLCLFYSSLSETRAMCKGNLPPVQHVALNSRVTVPCPVLSAKEMVFKLYKGLDVISSTSIPNNTHSNEKNNSQGIDLLPRFEVNITDNSTSFILDSVTLNTTALYTCEAEKIFPPPYHVVDHKPQTIVFVEGRPDKQHVVCQHYDHLVFWLVLGGFVIYGLVMTCIVFYLRIKLSQTDTSFKDRECRRKWQGVQHPTWQGFHINTVV</sequence>
<dbReference type="PANTHER" id="PTHR11494:SF9">
    <property type="entry name" value="SI:DKEY-1H24.6"/>
    <property type="match status" value="1"/>
</dbReference>
<comment type="caution">
    <text evidence="12">The sequence shown here is derived from an EMBL/GenBank/DDBJ whole genome shotgun (WGS) entry which is preliminary data.</text>
</comment>
<evidence type="ECO:0000256" key="3">
    <source>
        <dbReference type="ARBA" id="ARBA00022729"/>
    </source>
</evidence>
<evidence type="ECO:0000256" key="1">
    <source>
        <dbReference type="ARBA" id="ARBA00004479"/>
    </source>
</evidence>
<reference evidence="12 13" key="1">
    <citation type="submission" date="2023-09" db="EMBL/GenBank/DDBJ databases">
        <authorList>
            <person name="Wang M."/>
        </authorList>
    </citation>
    <scope>NUCLEOTIDE SEQUENCE [LARGE SCALE GENOMIC DNA]</scope>
    <source>
        <strain evidence="12">GT-2023</strain>
        <tissue evidence="12">Liver</tissue>
    </source>
</reference>
<dbReference type="PANTHER" id="PTHR11494">
    <property type="entry name" value="CYTOTOXIC T-LYMPHOCYTE PROTEIN"/>
    <property type="match status" value="1"/>
</dbReference>
<evidence type="ECO:0000259" key="11">
    <source>
        <dbReference type="SMART" id="SM00409"/>
    </source>
</evidence>
<organism evidence="12 13">
    <name type="scientific">Cirrhinus molitorella</name>
    <name type="common">mud carp</name>
    <dbReference type="NCBI Taxonomy" id="172907"/>
    <lineage>
        <taxon>Eukaryota</taxon>
        <taxon>Metazoa</taxon>
        <taxon>Chordata</taxon>
        <taxon>Craniata</taxon>
        <taxon>Vertebrata</taxon>
        <taxon>Euteleostomi</taxon>
        <taxon>Actinopterygii</taxon>
        <taxon>Neopterygii</taxon>
        <taxon>Teleostei</taxon>
        <taxon>Ostariophysi</taxon>
        <taxon>Cypriniformes</taxon>
        <taxon>Cyprinidae</taxon>
        <taxon>Labeoninae</taxon>
        <taxon>Labeonini</taxon>
        <taxon>Cirrhinus</taxon>
    </lineage>
</organism>
<dbReference type="InterPro" id="IPR040216">
    <property type="entry name" value="CTLA4/CD28"/>
</dbReference>
<evidence type="ECO:0000256" key="4">
    <source>
        <dbReference type="ARBA" id="ARBA00022989"/>
    </source>
</evidence>
<feature type="transmembrane region" description="Helical" evidence="9">
    <location>
        <begin position="158"/>
        <end position="181"/>
    </location>
</feature>
<name>A0ABR3P007_9TELE</name>
<evidence type="ECO:0000256" key="9">
    <source>
        <dbReference type="SAM" id="Phobius"/>
    </source>
</evidence>
<dbReference type="SUPFAM" id="SSF48726">
    <property type="entry name" value="Immunoglobulin"/>
    <property type="match status" value="1"/>
</dbReference>
<evidence type="ECO:0000313" key="13">
    <source>
        <dbReference type="Proteomes" id="UP001558613"/>
    </source>
</evidence>
<gene>
    <name evidence="12" type="ORF">QQF64_001096</name>
</gene>
<evidence type="ECO:0000256" key="2">
    <source>
        <dbReference type="ARBA" id="ARBA00022692"/>
    </source>
</evidence>
<feature type="domain" description="Immunoglobulin" evidence="11">
    <location>
        <begin position="32"/>
        <end position="142"/>
    </location>
</feature>
<keyword evidence="8" id="KW-0393">Immunoglobulin domain</keyword>
<proteinExistence type="predicted"/>
<keyword evidence="2 9" id="KW-0812">Transmembrane</keyword>
<dbReference type="InterPro" id="IPR003599">
    <property type="entry name" value="Ig_sub"/>
</dbReference>
<protein>
    <recommendedName>
        <fullName evidence="11">Immunoglobulin domain-containing protein</fullName>
    </recommendedName>
</protein>
<keyword evidence="5 9" id="KW-0472">Membrane</keyword>
<keyword evidence="13" id="KW-1185">Reference proteome</keyword>
<dbReference type="InterPro" id="IPR013783">
    <property type="entry name" value="Ig-like_fold"/>
</dbReference>
<evidence type="ECO:0000256" key="7">
    <source>
        <dbReference type="ARBA" id="ARBA00023180"/>
    </source>
</evidence>